<keyword evidence="2" id="KW-1133">Transmembrane helix</keyword>
<dbReference type="EMBL" id="SMAK01000003">
    <property type="protein sequence ID" value="TCT11715.1"/>
    <property type="molecule type" value="Genomic_DNA"/>
</dbReference>
<dbReference type="RefSeq" id="WP_132805634.1">
    <property type="nucleotide sequence ID" value="NZ_SMAK01000003.1"/>
</dbReference>
<evidence type="ECO:0000256" key="2">
    <source>
        <dbReference type="SAM" id="Phobius"/>
    </source>
</evidence>
<reference evidence="3 4" key="1">
    <citation type="submission" date="2019-03" db="EMBL/GenBank/DDBJ databases">
        <title>Genomic Encyclopedia of Type Strains, Phase IV (KMG-IV): sequencing the most valuable type-strain genomes for metagenomic binning, comparative biology and taxonomic classification.</title>
        <authorList>
            <person name="Goeker M."/>
        </authorList>
    </citation>
    <scope>NUCLEOTIDE SEQUENCE [LARGE SCALE GENOMIC DNA]</scope>
    <source>
        <strain evidence="3 4">DSM 19345</strain>
    </source>
</reference>
<keyword evidence="4" id="KW-1185">Reference proteome</keyword>
<keyword evidence="2" id="KW-0472">Membrane</keyword>
<proteinExistence type="predicted"/>
<evidence type="ECO:0000256" key="1">
    <source>
        <dbReference type="SAM" id="MobiDB-lite"/>
    </source>
</evidence>
<protein>
    <submittedName>
        <fullName evidence="3">Uncharacterized protein</fullName>
    </submittedName>
</protein>
<feature type="transmembrane region" description="Helical" evidence="2">
    <location>
        <begin position="48"/>
        <end position="68"/>
    </location>
</feature>
<feature type="region of interest" description="Disordered" evidence="1">
    <location>
        <begin position="1"/>
        <end position="23"/>
    </location>
</feature>
<gene>
    <name evidence="3" type="ORF">EDC22_10324</name>
</gene>
<sequence length="312" mass="34296">MAGTPEGQKPTGFSNGSSDEPARAEDRLNSIMSRLDALEQPLYRRRNVLGGIIAVLLFCAGYTVANILDNGHLAAAVHSALGTDLALEKILKDSGQTRFGDAVDSRIQRTVDSSRGRSRLVFASAGHFHGRGQSVVDADCMRRGIAMASSSRQSASQSNDTGYERYISEIDEIEEACAEPVDAEPESITIPLLVKCGDKITVRIFGYTPTQYAHANHGNEDVIARDMKGDELKKYISLYFSEIDVSRHVEGARETNGIWIEKEYSNGSCKQETDKLIIEDIAISASQLWRDRKGPEIAVRVFVLVNWDSNPN</sequence>
<evidence type="ECO:0000313" key="3">
    <source>
        <dbReference type="EMBL" id="TCT11715.1"/>
    </source>
</evidence>
<keyword evidence="2" id="KW-0812">Transmembrane</keyword>
<name>A0A4R3MJ00_9HYPH</name>
<dbReference type="Proteomes" id="UP000295678">
    <property type="component" value="Unassembled WGS sequence"/>
</dbReference>
<dbReference type="AlphaFoldDB" id="A0A4R3MJ00"/>
<accession>A0A4R3MJ00</accession>
<comment type="caution">
    <text evidence="3">The sequence shown here is derived from an EMBL/GenBank/DDBJ whole genome shotgun (WGS) entry which is preliminary data.</text>
</comment>
<evidence type="ECO:0000313" key="4">
    <source>
        <dbReference type="Proteomes" id="UP000295678"/>
    </source>
</evidence>
<organism evidence="3 4">
    <name type="scientific">Tepidamorphus gemmatus</name>
    <dbReference type="NCBI Taxonomy" id="747076"/>
    <lineage>
        <taxon>Bacteria</taxon>
        <taxon>Pseudomonadati</taxon>
        <taxon>Pseudomonadota</taxon>
        <taxon>Alphaproteobacteria</taxon>
        <taxon>Hyphomicrobiales</taxon>
        <taxon>Tepidamorphaceae</taxon>
        <taxon>Tepidamorphus</taxon>
    </lineage>
</organism>